<evidence type="ECO:0000256" key="5">
    <source>
        <dbReference type="ARBA" id="ARBA00022989"/>
    </source>
</evidence>
<dbReference type="EMBL" id="FOHB01000003">
    <property type="protein sequence ID" value="SES16180.1"/>
    <property type="molecule type" value="Genomic_DNA"/>
</dbReference>
<evidence type="ECO:0000256" key="4">
    <source>
        <dbReference type="ARBA" id="ARBA00022692"/>
    </source>
</evidence>
<evidence type="ECO:0000256" key="1">
    <source>
        <dbReference type="ARBA" id="ARBA00004141"/>
    </source>
</evidence>
<dbReference type="STRING" id="587636.SAMN05216199_2275"/>
<organism evidence="10 11">
    <name type="scientific">Pedococcus cremeus</name>
    <dbReference type="NCBI Taxonomy" id="587636"/>
    <lineage>
        <taxon>Bacteria</taxon>
        <taxon>Bacillati</taxon>
        <taxon>Actinomycetota</taxon>
        <taxon>Actinomycetes</taxon>
        <taxon>Micrococcales</taxon>
        <taxon>Intrasporangiaceae</taxon>
        <taxon>Pedococcus</taxon>
    </lineage>
</organism>
<evidence type="ECO:0000313" key="10">
    <source>
        <dbReference type="EMBL" id="SES16180.1"/>
    </source>
</evidence>
<feature type="domain" description="Cation efflux protein transmembrane" evidence="8">
    <location>
        <begin position="22"/>
        <end position="215"/>
    </location>
</feature>
<feature type="transmembrane region" description="Helical" evidence="7">
    <location>
        <begin position="54"/>
        <end position="72"/>
    </location>
</feature>
<dbReference type="PANTHER" id="PTHR43840">
    <property type="entry name" value="MITOCHONDRIAL METAL TRANSPORTER 1-RELATED"/>
    <property type="match status" value="1"/>
</dbReference>
<protein>
    <submittedName>
        <fullName evidence="10">Cation diffusion facilitator family transporter</fullName>
    </submittedName>
</protein>
<dbReference type="InterPro" id="IPR027470">
    <property type="entry name" value="Cation_efflux_CTD"/>
</dbReference>
<comment type="similarity">
    <text evidence="2">Belongs to the cation diffusion facilitator (CDF) transporter (TC 2.A.4) family.</text>
</comment>
<evidence type="ECO:0000256" key="7">
    <source>
        <dbReference type="SAM" id="Phobius"/>
    </source>
</evidence>
<feature type="transmembrane region" description="Helical" evidence="7">
    <location>
        <begin position="93"/>
        <end position="114"/>
    </location>
</feature>
<keyword evidence="3" id="KW-0813">Transport</keyword>
<evidence type="ECO:0000256" key="2">
    <source>
        <dbReference type="ARBA" id="ARBA00008114"/>
    </source>
</evidence>
<gene>
    <name evidence="10" type="ORF">SAMN05216199_2275</name>
</gene>
<dbReference type="InterPro" id="IPR027469">
    <property type="entry name" value="Cation_efflux_TMD_sf"/>
</dbReference>
<dbReference type="Pfam" id="PF16916">
    <property type="entry name" value="ZT_dimer"/>
    <property type="match status" value="1"/>
</dbReference>
<feature type="transmembrane region" description="Helical" evidence="7">
    <location>
        <begin position="126"/>
        <end position="144"/>
    </location>
</feature>
<dbReference type="InterPro" id="IPR050291">
    <property type="entry name" value="CDF_Transporter"/>
</dbReference>
<dbReference type="InterPro" id="IPR058533">
    <property type="entry name" value="Cation_efflux_TM"/>
</dbReference>
<accession>A0A1H9V2X8</accession>
<dbReference type="GO" id="GO:0015341">
    <property type="term" value="F:zinc efflux antiporter activity"/>
    <property type="evidence" value="ECO:0007669"/>
    <property type="project" value="TreeGrafter"/>
</dbReference>
<dbReference type="Proteomes" id="UP000199019">
    <property type="component" value="Unassembled WGS sequence"/>
</dbReference>
<keyword evidence="4 7" id="KW-0812">Transmembrane</keyword>
<feature type="domain" description="Cation efflux protein cytoplasmic" evidence="9">
    <location>
        <begin position="224"/>
        <end position="297"/>
    </location>
</feature>
<dbReference type="Pfam" id="PF01545">
    <property type="entry name" value="Cation_efflux"/>
    <property type="match status" value="1"/>
</dbReference>
<dbReference type="InterPro" id="IPR002524">
    <property type="entry name" value="Cation_efflux"/>
</dbReference>
<evidence type="ECO:0000313" key="11">
    <source>
        <dbReference type="Proteomes" id="UP000199019"/>
    </source>
</evidence>
<dbReference type="Gene3D" id="1.20.1510.10">
    <property type="entry name" value="Cation efflux protein transmembrane domain"/>
    <property type="match status" value="1"/>
</dbReference>
<sequence>MTSRSGSQPGRSGPADLTRFAWLSVAAALTTLALKATAAWLTGSVGLLSDAAESVVNLVAALVALLALRIAARPPDAGHNFGHGKAEYLSASVEAVMIFVAAVAIMLTAVLRLLQPEPLENVGAGLLVSAVAGVVNGAVALTLTRAGRRNRSLALTADGKHLMTDVWTSVGVIVGVGLVVLTGNLRVDPVVALLVGANIVVSGLGLLKQAIAGLMDKAIPDAARADVERVLDDFARRRGISVHALTTRAMGRIHLVSVHLVVPAEWTVERSHALTLDLESEVSTRLQDTYIQTHVEPSGQHCPERTL</sequence>
<feature type="transmembrane region" description="Helical" evidence="7">
    <location>
        <begin position="189"/>
        <end position="207"/>
    </location>
</feature>
<dbReference type="GO" id="GO:0005886">
    <property type="term" value="C:plasma membrane"/>
    <property type="evidence" value="ECO:0007669"/>
    <property type="project" value="TreeGrafter"/>
</dbReference>
<feature type="transmembrane region" description="Helical" evidence="7">
    <location>
        <begin position="20"/>
        <end position="42"/>
    </location>
</feature>
<dbReference type="NCBIfam" id="TIGR01297">
    <property type="entry name" value="CDF"/>
    <property type="match status" value="1"/>
</dbReference>
<reference evidence="11" key="1">
    <citation type="submission" date="2016-10" db="EMBL/GenBank/DDBJ databases">
        <authorList>
            <person name="Varghese N."/>
            <person name="Submissions S."/>
        </authorList>
    </citation>
    <scope>NUCLEOTIDE SEQUENCE [LARGE SCALE GENOMIC DNA]</scope>
    <source>
        <strain evidence="11">CGMCC 1.6963</strain>
    </source>
</reference>
<dbReference type="Gene3D" id="3.30.70.1350">
    <property type="entry name" value="Cation efflux protein, cytoplasmic domain"/>
    <property type="match status" value="1"/>
</dbReference>
<dbReference type="GO" id="GO:0015093">
    <property type="term" value="F:ferrous iron transmembrane transporter activity"/>
    <property type="evidence" value="ECO:0007669"/>
    <property type="project" value="TreeGrafter"/>
</dbReference>
<keyword evidence="11" id="KW-1185">Reference proteome</keyword>
<dbReference type="GO" id="GO:0006882">
    <property type="term" value="P:intracellular zinc ion homeostasis"/>
    <property type="evidence" value="ECO:0007669"/>
    <property type="project" value="TreeGrafter"/>
</dbReference>
<keyword evidence="6 7" id="KW-0472">Membrane</keyword>
<dbReference type="GO" id="GO:0015086">
    <property type="term" value="F:cadmium ion transmembrane transporter activity"/>
    <property type="evidence" value="ECO:0007669"/>
    <property type="project" value="TreeGrafter"/>
</dbReference>
<dbReference type="SUPFAM" id="SSF161111">
    <property type="entry name" value="Cation efflux protein transmembrane domain-like"/>
    <property type="match status" value="1"/>
</dbReference>
<name>A0A1H9V2X8_9MICO</name>
<evidence type="ECO:0000259" key="8">
    <source>
        <dbReference type="Pfam" id="PF01545"/>
    </source>
</evidence>
<dbReference type="SUPFAM" id="SSF160240">
    <property type="entry name" value="Cation efflux protein cytoplasmic domain-like"/>
    <property type="match status" value="1"/>
</dbReference>
<dbReference type="AlphaFoldDB" id="A0A1H9V2X8"/>
<evidence type="ECO:0000259" key="9">
    <source>
        <dbReference type="Pfam" id="PF16916"/>
    </source>
</evidence>
<evidence type="ECO:0000256" key="3">
    <source>
        <dbReference type="ARBA" id="ARBA00022448"/>
    </source>
</evidence>
<dbReference type="InterPro" id="IPR036837">
    <property type="entry name" value="Cation_efflux_CTD_sf"/>
</dbReference>
<proteinExistence type="inferred from homology"/>
<dbReference type="OrthoDB" id="9813655at2"/>
<feature type="transmembrane region" description="Helical" evidence="7">
    <location>
        <begin position="165"/>
        <end position="183"/>
    </location>
</feature>
<comment type="subcellular location">
    <subcellularLocation>
        <location evidence="1">Membrane</location>
        <topology evidence="1">Multi-pass membrane protein</topology>
    </subcellularLocation>
</comment>
<dbReference type="RefSeq" id="WP_091758122.1">
    <property type="nucleotide sequence ID" value="NZ_FOHB01000003.1"/>
</dbReference>
<keyword evidence="5 7" id="KW-1133">Transmembrane helix</keyword>
<dbReference type="PANTHER" id="PTHR43840:SF15">
    <property type="entry name" value="MITOCHONDRIAL METAL TRANSPORTER 1-RELATED"/>
    <property type="match status" value="1"/>
</dbReference>
<evidence type="ECO:0000256" key="6">
    <source>
        <dbReference type="ARBA" id="ARBA00023136"/>
    </source>
</evidence>